<dbReference type="OrthoDB" id="1117051at2"/>
<reference evidence="1 2" key="1">
    <citation type="submission" date="2014-09" db="EMBL/GenBank/DDBJ databases">
        <title>Draft Genome Sequence of Draconibacterium sp. JN14CK-3.</title>
        <authorList>
            <person name="Dong C."/>
            <person name="Lai Q."/>
            <person name="Shao Z."/>
        </authorList>
    </citation>
    <scope>NUCLEOTIDE SEQUENCE [LARGE SCALE GENOMIC DNA]</scope>
    <source>
        <strain evidence="1 2">JN14CK-3</strain>
    </source>
</reference>
<evidence type="ECO:0008006" key="3">
    <source>
        <dbReference type="Google" id="ProtNLM"/>
    </source>
</evidence>
<dbReference type="STRING" id="1544798.LH29_24135"/>
<accession>A0A0D8J484</accession>
<dbReference type="SUPFAM" id="SSF53697">
    <property type="entry name" value="SIS domain"/>
    <property type="match status" value="1"/>
</dbReference>
<keyword evidence="2" id="KW-1185">Reference proteome</keyword>
<name>A0A0D8J484_9BACT</name>
<evidence type="ECO:0000313" key="1">
    <source>
        <dbReference type="EMBL" id="KJF41697.1"/>
    </source>
</evidence>
<dbReference type="InterPro" id="IPR046348">
    <property type="entry name" value="SIS_dom_sf"/>
</dbReference>
<gene>
    <name evidence="1" type="ORF">LH29_24135</name>
</gene>
<protein>
    <recommendedName>
        <fullName evidence="3">SIS domain-containing protein</fullName>
    </recommendedName>
</protein>
<dbReference type="Proteomes" id="UP000032544">
    <property type="component" value="Unassembled WGS sequence"/>
</dbReference>
<dbReference type="GO" id="GO:0097367">
    <property type="term" value="F:carbohydrate derivative binding"/>
    <property type="evidence" value="ECO:0007669"/>
    <property type="project" value="InterPro"/>
</dbReference>
<proteinExistence type="predicted"/>
<dbReference type="Gene3D" id="3.40.50.10490">
    <property type="entry name" value="Glucose-6-phosphate isomerase like protein, domain 1"/>
    <property type="match status" value="2"/>
</dbReference>
<organism evidence="1 2">
    <name type="scientific">Draconibacterium sediminis</name>
    <dbReference type="NCBI Taxonomy" id="1544798"/>
    <lineage>
        <taxon>Bacteria</taxon>
        <taxon>Pseudomonadati</taxon>
        <taxon>Bacteroidota</taxon>
        <taxon>Bacteroidia</taxon>
        <taxon>Marinilabiliales</taxon>
        <taxon>Prolixibacteraceae</taxon>
        <taxon>Draconibacterium</taxon>
    </lineage>
</organism>
<dbReference type="PANTHER" id="PTHR10937">
    <property type="entry name" value="GLUCOSAMINE--FRUCTOSE-6-PHOSPHATE AMINOTRANSFERASE, ISOMERIZING"/>
    <property type="match status" value="1"/>
</dbReference>
<comment type="caution">
    <text evidence="1">The sequence shown here is derived from an EMBL/GenBank/DDBJ whole genome shotgun (WGS) entry which is preliminary data.</text>
</comment>
<dbReference type="AlphaFoldDB" id="A0A0D8J484"/>
<sequence>MKDEVFEIPYRAELCYMKNKGLILPEEVPYIGMGASHIATKAFRFMGIDFFPEKAAEYFNYLLKYKEPDKGVLISQSGQSSETIWCADYFKSFTAIVNDENSPLVNHPNCTKKVLLYSGVEDHIATKTYINTLLVLYLGFGFDPVEAVNALKKHQTEFETLGTEIGSRIYLKTQRKKRCCLYILGNGPNVATANIAALVLGQVTRMPVLSMSVSQYEHGFIETAKDSLVIAVNHEGREHNRTKRLLKKVNVAGAETYELSNKYVESIFSPVTLPIPFFFAAEYLSQKLKVKTLFQVGDKVVSKVTIDKNYE</sequence>
<dbReference type="RefSeq" id="WP_045033737.1">
    <property type="nucleotide sequence ID" value="NZ_JRHC01000010.1"/>
</dbReference>
<dbReference type="EMBL" id="JRHC01000010">
    <property type="protein sequence ID" value="KJF41697.1"/>
    <property type="molecule type" value="Genomic_DNA"/>
</dbReference>
<dbReference type="GO" id="GO:1901135">
    <property type="term" value="P:carbohydrate derivative metabolic process"/>
    <property type="evidence" value="ECO:0007669"/>
    <property type="project" value="InterPro"/>
</dbReference>
<evidence type="ECO:0000313" key="2">
    <source>
        <dbReference type="Proteomes" id="UP000032544"/>
    </source>
</evidence>